<reference evidence="3 4" key="1">
    <citation type="submission" date="2020-08" db="EMBL/GenBank/DDBJ databases">
        <title>Genomic Encyclopedia of Type Strains, Phase III (KMG-III): the genomes of soil and plant-associated and newly described type strains.</title>
        <authorList>
            <person name="Whitman W."/>
        </authorList>
    </citation>
    <scope>NUCLEOTIDE SEQUENCE [LARGE SCALE GENOMIC DNA]</scope>
    <source>
        <strain evidence="3 4">CECT 8897</strain>
    </source>
</reference>
<gene>
    <name evidence="3" type="ORF">FHS03_004782</name>
</gene>
<keyword evidence="2" id="KW-0804">Transcription</keyword>
<dbReference type="Gene3D" id="1.10.10.2690">
    <property type="match status" value="1"/>
</dbReference>
<dbReference type="AlphaFoldDB" id="A0A7W5BEZ7"/>
<keyword evidence="4" id="KW-1185">Reference proteome</keyword>
<comment type="caution">
    <text evidence="3">The sequence shown here is derived from an EMBL/GenBank/DDBJ whole genome shotgun (WGS) entry which is preliminary data.</text>
</comment>
<name>A0A7W5BEZ7_9BURK</name>
<evidence type="ECO:0000256" key="2">
    <source>
        <dbReference type="ARBA" id="ARBA00023163"/>
    </source>
</evidence>
<dbReference type="RefSeq" id="WP_183443384.1">
    <property type="nucleotide sequence ID" value="NZ_JACHXD010000019.1"/>
</dbReference>
<evidence type="ECO:0000256" key="1">
    <source>
        <dbReference type="ARBA" id="ARBA00023015"/>
    </source>
</evidence>
<protein>
    <submittedName>
        <fullName evidence="3">Transposase-like protein</fullName>
    </submittedName>
</protein>
<dbReference type="Proteomes" id="UP000541535">
    <property type="component" value="Unassembled WGS sequence"/>
</dbReference>
<organism evidence="3 4">
    <name type="scientific">Pseudoduganella violacea</name>
    <dbReference type="NCBI Taxonomy" id="1715466"/>
    <lineage>
        <taxon>Bacteria</taxon>
        <taxon>Pseudomonadati</taxon>
        <taxon>Pseudomonadota</taxon>
        <taxon>Betaproteobacteria</taxon>
        <taxon>Burkholderiales</taxon>
        <taxon>Oxalobacteraceae</taxon>
        <taxon>Telluria group</taxon>
        <taxon>Pseudoduganella</taxon>
    </lineage>
</organism>
<keyword evidence="1" id="KW-0805">Transcription regulation</keyword>
<accession>A0A7W5BEZ7</accession>
<sequence length="102" mass="10947">MKQTSLDTAQAMLRALVAGASCERIAAQHGVTESTVSQRVRQLAGELQRVVGVLGVDEETSPTAHLIRRYGADYLEALEHFVPTTAMAPDALSGMVTPRQLV</sequence>
<dbReference type="InterPro" id="IPR053721">
    <property type="entry name" value="Fimbrial_Adhesin_Reg"/>
</dbReference>
<proteinExistence type="predicted"/>
<dbReference type="EMBL" id="JACHXD010000019">
    <property type="protein sequence ID" value="MBB3121690.1"/>
    <property type="molecule type" value="Genomic_DNA"/>
</dbReference>
<evidence type="ECO:0000313" key="3">
    <source>
        <dbReference type="EMBL" id="MBB3121690.1"/>
    </source>
</evidence>
<evidence type="ECO:0000313" key="4">
    <source>
        <dbReference type="Proteomes" id="UP000541535"/>
    </source>
</evidence>